<dbReference type="GO" id="GO:0009052">
    <property type="term" value="P:pentose-phosphate shunt, non-oxidative branch"/>
    <property type="evidence" value="ECO:0007669"/>
    <property type="project" value="UniProtKB-UniRule"/>
</dbReference>
<evidence type="ECO:0000313" key="5">
    <source>
        <dbReference type="Proteomes" id="UP001268896"/>
    </source>
</evidence>
<keyword evidence="2 3" id="KW-0413">Isomerase</keyword>
<reference evidence="4" key="1">
    <citation type="submission" date="2023-03" db="EMBL/GenBank/DDBJ databases">
        <authorList>
            <person name="Shen W."/>
            <person name="Cai J."/>
        </authorList>
    </citation>
    <scope>NUCLEOTIDE SEQUENCE</scope>
    <source>
        <strain evidence="4">K72-2</strain>
    </source>
</reference>
<dbReference type="InterPro" id="IPR037171">
    <property type="entry name" value="NagB/RpiA_transferase-like"/>
</dbReference>
<dbReference type="EMBL" id="JARQDV010000001">
    <property type="protein sequence ID" value="MDT2963223.1"/>
    <property type="molecule type" value="Genomic_DNA"/>
</dbReference>
<feature type="binding site" evidence="3">
    <location>
        <begin position="81"/>
        <end position="84"/>
    </location>
    <ligand>
        <name>substrate</name>
    </ligand>
</feature>
<proteinExistence type="inferred from homology"/>
<comment type="similarity">
    <text evidence="3">Belongs to the ribose 5-phosphate isomerase family.</text>
</comment>
<dbReference type="Gene3D" id="3.40.50.1360">
    <property type="match status" value="1"/>
</dbReference>
<sequence>MNLKEMVGIEAASYVKDGMVVGLGTGSTAYYMIEELGRRVKEEGLSITGVPTSWASKKQAEGLGIPIRTIDEVDAVDLTIDGADEISQDYHGIKGGGAALLFEKIVASNSKKVLWIVDESKMVETLGAFPLPVEVIPYGSQQLLRLFEKKNYHPKLRLNEEGEPLKTDCSNYIIDLHLETITAPTELAQELDATVGVVEHGLFLDMVHTIIVGLPEGPSTKHVR</sequence>
<evidence type="ECO:0000256" key="2">
    <source>
        <dbReference type="ARBA" id="ARBA00023235"/>
    </source>
</evidence>
<evidence type="ECO:0000256" key="3">
    <source>
        <dbReference type="HAMAP-Rule" id="MF_00170"/>
    </source>
</evidence>
<dbReference type="PANTHER" id="PTHR11934:SF0">
    <property type="entry name" value="RIBOSE-5-PHOSPHATE ISOMERASE"/>
    <property type="match status" value="1"/>
</dbReference>
<comment type="function">
    <text evidence="3">Catalyzes the reversible conversion of ribose-5-phosphate to ribulose 5-phosphate.</text>
</comment>
<dbReference type="InterPro" id="IPR004788">
    <property type="entry name" value="Ribose5P_isomerase_type_A"/>
</dbReference>
<comment type="subunit">
    <text evidence="3">Homodimer.</text>
</comment>
<protein>
    <recommendedName>
        <fullName evidence="3">Ribose-5-phosphate isomerase A</fullName>
        <ecNumber evidence="3">5.3.1.6</ecNumber>
    </recommendedName>
    <alternativeName>
        <fullName evidence="3">Phosphoriboisomerase A</fullName>
        <shortName evidence="3">PRI</shortName>
    </alternativeName>
</protein>
<feature type="binding site" evidence="3">
    <location>
        <position position="121"/>
    </location>
    <ligand>
        <name>substrate</name>
    </ligand>
</feature>
<dbReference type="RefSeq" id="WP_010748612.1">
    <property type="nucleotide sequence ID" value="NZ_BJMG01000002.1"/>
</dbReference>
<feature type="binding site" evidence="3">
    <location>
        <begin position="25"/>
        <end position="28"/>
    </location>
    <ligand>
        <name>substrate</name>
    </ligand>
</feature>
<dbReference type="FunFam" id="3.40.50.1360:FF:000001">
    <property type="entry name" value="Ribose-5-phosphate isomerase A"/>
    <property type="match status" value="1"/>
</dbReference>
<dbReference type="HAMAP" id="MF_00170">
    <property type="entry name" value="Rib_5P_isom_A"/>
    <property type="match status" value="1"/>
</dbReference>
<evidence type="ECO:0000256" key="1">
    <source>
        <dbReference type="ARBA" id="ARBA00001713"/>
    </source>
</evidence>
<comment type="caution">
    <text evidence="4">The sequence shown here is derived from an EMBL/GenBank/DDBJ whole genome shotgun (WGS) entry which is preliminary data.</text>
</comment>
<comment type="catalytic activity">
    <reaction evidence="1 3">
        <text>aldehydo-D-ribose 5-phosphate = D-ribulose 5-phosphate</text>
        <dbReference type="Rhea" id="RHEA:14657"/>
        <dbReference type="ChEBI" id="CHEBI:58121"/>
        <dbReference type="ChEBI" id="CHEBI:58273"/>
        <dbReference type="EC" id="5.3.1.6"/>
    </reaction>
</comment>
<dbReference type="SUPFAM" id="SSF100950">
    <property type="entry name" value="NagB/RpiA/CoA transferase-like"/>
    <property type="match status" value="1"/>
</dbReference>
<gene>
    <name evidence="3 4" type="primary">rpiA</name>
    <name evidence="4" type="ORF">P7I32_01270</name>
</gene>
<dbReference type="SUPFAM" id="SSF75445">
    <property type="entry name" value="D-ribose-5-phosphate isomerase (RpiA), lid domain"/>
    <property type="match status" value="1"/>
</dbReference>
<dbReference type="EC" id="5.3.1.6" evidence="3"/>
<dbReference type="InterPro" id="IPR020672">
    <property type="entry name" value="Ribose5P_isomerase_typA_subgr"/>
</dbReference>
<dbReference type="Pfam" id="PF06026">
    <property type="entry name" value="Rib_5-P_isom_A"/>
    <property type="match status" value="1"/>
</dbReference>
<feature type="active site" description="Proton acceptor" evidence="3">
    <location>
        <position position="103"/>
    </location>
</feature>
<dbReference type="GeneID" id="15140829"/>
<dbReference type="Gene3D" id="3.30.70.260">
    <property type="match status" value="1"/>
</dbReference>
<dbReference type="GO" id="GO:0005829">
    <property type="term" value="C:cytosol"/>
    <property type="evidence" value="ECO:0007669"/>
    <property type="project" value="TreeGrafter"/>
</dbReference>
<dbReference type="NCBIfam" id="NF001924">
    <property type="entry name" value="PRK00702.1"/>
    <property type="match status" value="1"/>
</dbReference>
<evidence type="ECO:0000313" key="4">
    <source>
        <dbReference type="EMBL" id="MDT2963223.1"/>
    </source>
</evidence>
<feature type="binding site" evidence="3">
    <location>
        <begin position="94"/>
        <end position="97"/>
    </location>
    <ligand>
        <name>substrate</name>
    </ligand>
</feature>
<dbReference type="AlphaFoldDB" id="A0AAQ1ZEI1"/>
<dbReference type="GO" id="GO:0006014">
    <property type="term" value="P:D-ribose metabolic process"/>
    <property type="evidence" value="ECO:0007669"/>
    <property type="project" value="TreeGrafter"/>
</dbReference>
<dbReference type="GO" id="GO:0004751">
    <property type="term" value="F:ribose-5-phosphate isomerase activity"/>
    <property type="evidence" value="ECO:0007669"/>
    <property type="project" value="UniProtKB-UniRule"/>
</dbReference>
<accession>A0AAQ1ZEI1</accession>
<comment type="pathway">
    <text evidence="3">Carbohydrate degradation; pentose phosphate pathway; D-ribose 5-phosphate from D-ribulose 5-phosphate (non-oxidative stage): step 1/1.</text>
</comment>
<dbReference type="Proteomes" id="UP001268896">
    <property type="component" value="Unassembled WGS sequence"/>
</dbReference>
<dbReference type="NCBIfam" id="TIGR00021">
    <property type="entry name" value="rpiA"/>
    <property type="match status" value="1"/>
</dbReference>
<dbReference type="CDD" id="cd01398">
    <property type="entry name" value="RPI_A"/>
    <property type="match status" value="1"/>
</dbReference>
<organism evidence="4 5">
    <name type="scientific">Enterococcus casseliflavus</name>
    <name type="common">Enterococcus flavescens</name>
    <dbReference type="NCBI Taxonomy" id="37734"/>
    <lineage>
        <taxon>Bacteria</taxon>
        <taxon>Bacillati</taxon>
        <taxon>Bacillota</taxon>
        <taxon>Bacilli</taxon>
        <taxon>Lactobacillales</taxon>
        <taxon>Enterococcaceae</taxon>
        <taxon>Enterococcus</taxon>
    </lineage>
</organism>
<name>A0AAQ1ZEI1_ENTCA</name>
<dbReference type="PANTHER" id="PTHR11934">
    <property type="entry name" value="RIBOSE-5-PHOSPHATE ISOMERASE"/>
    <property type="match status" value="1"/>
</dbReference>